<protein>
    <submittedName>
        <fullName evidence="2">Uncharacterized protein</fullName>
    </submittedName>
</protein>
<dbReference type="AlphaFoldDB" id="A0A928Z0I5"/>
<comment type="caution">
    <text evidence="2">The sequence shown here is derived from an EMBL/GenBank/DDBJ whole genome shotgun (WGS) entry which is preliminary data.</text>
</comment>
<keyword evidence="1" id="KW-0812">Transmembrane</keyword>
<evidence type="ECO:0000313" key="2">
    <source>
        <dbReference type="EMBL" id="MBE9028306.1"/>
    </source>
</evidence>
<keyword evidence="1" id="KW-1133">Transmembrane helix</keyword>
<dbReference type="Proteomes" id="UP000625316">
    <property type="component" value="Unassembled WGS sequence"/>
</dbReference>
<accession>A0A928Z0I5</accession>
<organism evidence="2 3">
    <name type="scientific">Romeriopsis navalis LEGE 11480</name>
    <dbReference type="NCBI Taxonomy" id="2777977"/>
    <lineage>
        <taxon>Bacteria</taxon>
        <taxon>Bacillati</taxon>
        <taxon>Cyanobacteriota</taxon>
        <taxon>Cyanophyceae</taxon>
        <taxon>Leptolyngbyales</taxon>
        <taxon>Leptolyngbyaceae</taxon>
        <taxon>Romeriopsis</taxon>
        <taxon>Romeriopsis navalis</taxon>
    </lineage>
</organism>
<keyword evidence="3" id="KW-1185">Reference proteome</keyword>
<gene>
    <name evidence="2" type="ORF">IQ266_00865</name>
</gene>
<dbReference type="EMBL" id="JADEXQ010000002">
    <property type="protein sequence ID" value="MBE9028306.1"/>
    <property type="molecule type" value="Genomic_DNA"/>
</dbReference>
<feature type="transmembrane region" description="Helical" evidence="1">
    <location>
        <begin position="7"/>
        <end position="29"/>
    </location>
</feature>
<reference evidence="2" key="1">
    <citation type="submission" date="2020-10" db="EMBL/GenBank/DDBJ databases">
        <authorList>
            <person name="Castelo-Branco R."/>
            <person name="Eusebio N."/>
            <person name="Adriana R."/>
            <person name="Vieira A."/>
            <person name="Brugerolle De Fraissinette N."/>
            <person name="Rezende De Castro R."/>
            <person name="Schneider M.P."/>
            <person name="Vasconcelos V."/>
            <person name="Leao P.N."/>
        </authorList>
    </citation>
    <scope>NUCLEOTIDE SEQUENCE</scope>
    <source>
        <strain evidence="2">LEGE 11480</strain>
    </source>
</reference>
<evidence type="ECO:0000313" key="3">
    <source>
        <dbReference type="Proteomes" id="UP000625316"/>
    </source>
</evidence>
<dbReference type="RefSeq" id="WP_264323127.1">
    <property type="nucleotide sequence ID" value="NZ_JADEXQ010000002.1"/>
</dbReference>
<feature type="transmembrane region" description="Helical" evidence="1">
    <location>
        <begin position="49"/>
        <end position="72"/>
    </location>
</feature>
<sequence>MNKTVFLVISMVPWILVGGALIYLAPAIADQLLHSETTHMWLTTLGRGGYYPKLATAVAIGMSLVGTALTIIGSKYLPSDRRIQSGK</sequence>
<evidence type="ECO:0000256" key="1">
    <source>
        <dbReference type="SAM" id="Phobius"/>
    </source>
</evidence>
<name>A0A928Z0I5_9CYAN</name>
<keyword evidence="1" id="KW-0472">Membrane</keyword>
<proteinExistence type="predicted"/>